<feature type="binding site" evidence="11">
    <location>
        <position position="118"/>
    </location>
    <ligand>
        <name>[4Fe-4S] cluster</name>
        <dbReference type="ChEBI" id="CHEBI:49883"/>
    </ligand>
</feature>
<comment type="PTM">
    <text evidence="11">Upon Fe-S cluster removal intramolecular disulfide bonds are formed.</text>
</comment>
<dbReference type="GO" id="GO:0035731">
    <property type="term" value="F:dinitrosyl-iron complex binding"/>
    <property type="evidence" value="ECO:0007669"/>
    <property type="project" value="UniProtKB-UniRule"/>
</dbReference>
<dbReference type="PANTHER" id="PTHR38839:SF4">
    <property type="entry name" value="TRANSCRIPTIONAL REGULATOR WHIB"/>
    <property type="match status" value="1"/>
</dbReference>
<dbReference type="Proteomes" id="UP000265765">
    <property type="component" value="Chromosome"/>
</dbReference>
<evidence type="ECO:0000256" key="9">
    <source>
        <dbReference type="ARBA" id="ARBA00023157"/>
    </source>
</evidence>
<dbReference type="GO" id="GO:0003677">
    <property type="term" value="F:DNA binding"/>
    <property type="evidence" value="ECO:0007669"/>
    <property type="project" value="UniProtKB-UniRule"/>
</dbReference>
<gene>
    <name evidence="13" type="primary">whiB2</name>
    <name evidence="11" type="synonym">whiB</name>
    <name evidence="13" type="ORF">DWG14_01457</name>
</gene>
<evidence type="ECO:0000256" key="10">
    <source>
        <dbReference type="ARBA" id="ARBA00023163"/>
    </source>
</evidence>
<dbReference type="Pfam" id="PF02467">
    <property type="entry name" value="Whib"/>
    <property type="match status" value="1"/>
</dbReference>
<accession>A0AAI8KX00</accession>
<reference evidence="13 14" key="1">
    <citation type="submission" date="2018-09" db="EMBL/GenBank/DDBJ databases">
        <title>Production of Trimethoprim by Streptomyces sp. 3E-1.</title>
        <authorList>
            <person name="Kang H.J."/>
            <person name="Kim S.B."/>
        </authorList>
    </citation>
    <scope>NUCLEOTIDE SEQUENCE [LARGE SCALE GENOMIC DNA]</scope>
    <source>
        <strain evidence="13 14">3E-1</strain>
    </source>
</reference>
<evidence type="ECO:0000259" key="12">
    <source>
        <dbReference type="PROSITE" id="PS51674"/>
    </source>
</evidence>
<evidence type="ECO:0000256" key="2">
    <source>
        <dbReference type="ARBA" id="ARBA00006597"/>
    </source>
</evidence>
<dbReference type="GO" id="GO:0047134">
    <property type="term" value="F:protein-disulfide reductase [NAD(P)H] activity"/>
    <property type="evidence" value="ECO:0007669"/>
    <property type="project" value="TreeGrafter"/>
</dbReference>
<dbReference type="KEGG" id="sge:DWG14_01457"/>
<dbReference type="GO" id="GO:0051539">
    <property type="term" value="F:4 iron, 4 sulfur cluster binding"/>
    <property type="evidence" value="ECO:0007669"/>
    <property type="project" value="UniProtKB-UniRule"/>
</dbReference>
<keyword evidence="10 11" id="KW-0804">Transcription</keyword>
<dbReference type="InterPro" id="IPR003482">
    <property type="entry name" value="Whib"/>
</dbReference>
<evidence type="ECO:0000256" key="7">
    <source>
        <dbReference type="ARBA" id="ARBA00023015"/>
    </source>
</evidence>
<comment type="function">
    <text evidence="11">Acts as a transcriptional regulator. Probably redox-responsive. The apo- but not holo-form probably binds DNA.</text>
</comment>
<keyword evidence="7 11" id="KW-0805">Transcription regulation</keyword>
<evidence type="ECO:0000256" key="6">
    <source>
        <dbReference type="ARBA" id="ARBA00023014"/>
    </source>
</evidence>
<dbReference type="GO" id="GO:0005737">
    <property type="term" value="C:cytoplasm"/>
    <property type="evidence" value="ECO:0007669"/>
    <property type="project" value="UniProtKB-SubCell"/>
</dbReference>
<evidence type="ECO:0000313" key="14">
    <source>
        <dbReference type="Proteomes" id="UP000265765"/>
    </source>
</evidence>
<dbReference type="GO" id="GO:0045454">
    <property type="term" value="P:cell redox homeostasis"/>
    <property type="evidence" value="ECO:0007669"/>
    <property type="project" value="TreeGrafter"/>
</dbReference>
<feature type="binding site" evidence="11">
    <location>
        <position position="127"/>
    </location>
    <ligand>
        <name>[4Fe-4S] cluster</name>
        <dbReference type="ChEBI" id="CHEBI:49883"/>
    </ligand>
</feature>
<evidence type="ECO:0000256" key="8">
    <source>
        <dbReference type="ARBA" id="ARBA00023125"/>
    </source>
</evidence>
<protein>
    <recommendedName>
        <fullName evidence="11">Transcriptional regulator WhiB</fullName>
    </recommendedName>
</protein>
<sequence>MPGRAGCEAKPIQRAAVRPEAGTGTIEAAGARIIEAVGARTDEAARARTGQAAGVMNGVVDPALIERFSLPGTISAMHTDTISPGGLDWQTQALCAQTGADFFFPEPGSSVREAKRICGMCEMRPACLEYALANDERFGVWGGLSEKERLDIRRLGNR</sequence>
<comment type="PTM">
    <text evidence="11">The Fe-S cluster can be nitrosylated by nitric oxide (NO).</text>
</comment>
<keyword evidence="4 11" id="KW-0479">Metal-binding</keyword>
<dbReference type="GO" id="GO:0045892">
    <property type="term" value="P:negative regulation of DNA-templated transcription"/>
    <property type="evidence" value="ECO:0007669"/>
    <property type="project" value="TreeGrafter"/>
</dbReference>
<feature type="binding site" evidence="11">
    <location>
        <position position="121"/>
    </location>
    <ligand>
        <name>[4Fe-4S] cluster</name>
        <dbReference type="ChEBI" id="CHEBI:49883"/>
    </ligand>
</feature>
<evidence type="ECO:0000256" key="3">
    <source>
        <dbReference type="ARBA" id="ARBA00022485"/>
    </source>
</evidence>
<keyword evidence="8 11" id="KW-0238">DNA-binding</keyword>
<keyword evidence="5 11" id="KW-0408">Iron</keyword>
<comment type="cofactor">
    <cofactor evidence="11">
        <name>[4Fe-4S] cluster</name>
        <dbReference type="ChEBI" id="CHEBI:49883"/>
    </cofactor>
    <text evidence="11">Binds 1 [4Fe-4S] cluster per subunit. Following nitrosylation of the [4Fe-4S] cluster binds 1 [4Fe-8(NO)] cluster per subunit.</text>
</comment>
<proteinExistence type="inferred from homology"/>
<organism evidence="13 14">
    <name type="scientific">Streptomyces griseorubiginosus</name>
    <dbReference type="NCBI Taxonomy" id="67304"/>
    <lineage>
        <taxon>Bacteria</taxon>
        <taxon>Bacillati</taxon>
        <taxon>Actinomycetota</taxon>
        <taxon>Actinomycetes</taxon>
        <taxon>Kitasatosporales</taxon>
        <taxon>Streptomycetaceae</taxon>
        <taxon>Streptomyces</taxon>
    </lineage>
</organism>
<dbReference type="AlphaFoldDB" id="A0AAI8KX00"/>
<keyword evidence="6 11" id="KW-0411">Iron-sulfur</keyword>
<name>A0AAI8KX00_9ACTN</name>
<feature type="binding site" evidence="11">
    <location>
        <position position="95"/>
    </location>
    <ligand>
        <name>[4Fe-4S] cluster</name>
        <dbReference type="ChEBI" id="CHEBI:49883"/>
    </ligand>
</feature>
<dbReference type="HAMAP" id="MF_01479">
    <property type="entry name" value="WhiB"/>
    <property type="match status" value="1"/>
</dbReference>
<keyword evidence="9 11" id="KW-1015">Disulfide bond</keyword>
<comment type="subcellular location">
    <subcellularLocation>
        <location evidence="1 11">Cytoplasm</location>
    </subcellularLocation>
</comment>
<dbReference type="InterPro" id="IPR034768">
    <property type="entry name" value="4FE4S_WBL"/>
</dbReference>
<dbReference type="GO" id="GO:0046872">
    <property type="term" value="F:metal ion binding"/>
    <property type="evidence" value="ECO:0007669"/>
    <property type="project" value="UniProtKB-KW"/>
</dbReference>
<keyword evidence="11" id="KW-0963">Cytoplasm</keyword>
<comment type="similarity">
    <text evidence="2 11">Belongs to the WhiB family.</text>
</comment>
<evidence type="ECO:0000256" key="11">
    <source>
        <dbReference type="HAMAP-Rule" id="MF_01479"/>
    </source>
</evidence>
<evidence type="ECO:0000256" key="5">
    <source>
        <dbReference type="ARBA" id="ARBA00023004"/>
    </source>
</evidence>
<evidence type="ECO:0000313" key="13">
    <source>
        <dbReference type="EMBL" id="AYC37240.1"/>
    </source>
</evidence>
<dbReference type="PROSITE" id="PS51674">
    <property type="entry name" value="4FE4S_WBL"/>
    <property type="match status" value="1"/>
</dbReference>
<evidence type="ECO:0000256" key="1">
    <source>
        <dbReference type="ARBA" id="ARBA00004496"/>
    </source>
</evidence>
<dbReference type="PANTHER" id="PTHR38839">
    <property type="entry name" value="TRANSCRIPTIONAL REGULATOR WHID-RELATED"/>
    <property type="match status" value="1"/>
</dbReference>
<keyword evidence="3 11" id="KW-0004">4Fe-4S</keyword>
<feature type="domain" description="4Fe-4S Wbl-type" evidence="12">
    <location>
        <begin position="94"/>
        <end position="151"/>
    </location>
</feature>
<dbReference type="EMBL" id="CP032427">
    <property type="protein sequence ID" value="AYC37240.1"/>
    <property type="molecule type" value="Genomic_DNA"/>
</dbReference>
<evidence type="ECO:0000256" key="4">
    <source>
        <dbReference type="ARBA" id="ARBA00022723"/>
    </source>
</evidence>